<dbReference type="SUPFAM" id="SSF52540">
    <property type="entry name" value="P-loop containing nucleoside triphosphate hydrolases"/>
    <property type="match status" value="1"/>
</dbReference>
<dbReference type="EMBL" id="JARBDR010000919">
    <property type="protein sequence ID" value="KAJ8300711.1"/>
    <property type="molecule type" value="Genomic_DNA"/>
</dbReference>
<sequence>MAEKENLLFSDIANFLHQKTAVNSVAKQEDIFISTRTDSGKSLCYQSALMVLKDAGVQKDPIIIVTTALISIMEEQVELLNGLGFSASYIGKDVSSDSDIEHGKISFIFSSPEHLLNNEKWRGVVRKFAEENRLRYFVVDEAHTVLQWGTAKNKETQAFREWFGNIGELRSLAPNVPMMALTATANTAKRKKN</sequence>
<keyword evidence="2" id="KW-0238">DNA-binding</keyword>
<dbReference type="PROSITE" id="PS51192">
    <property type="entry name" value="HELICASE_ATP_BIND_1"/>
    <property type="match status" value="1"/>
</dbReference>
<evidence type="ECO:0000313" key="6">
    <source>
        <dbReference type="EMBL" id="KAJ8300711.1"/>
    </source>
</evidence>
<keyword evidence="7" id="KW-1185">Reference proteome</keyword>
<dbReference type="Pfam" id="PF00270">
    <property type="entry name" value="DEAD"/>
    <property type="match status" value="1"/>
</dbReference>
<keyword evidence="4" id="KW-0539">Nucleus</keyword>
<dbReference type="Gene3D" id="3.40.50.300">
    <property type="entry name" value="P-loop containing nucleotide triphosphate hydrolases"/>
    <property type="match status" value="1"/>
</dbReference>
<keyword evidence="3" id="KW-0413">Isomerase</keyword>
<dbReference type="PANTHER" id="PTHR13710:SF153">
    <property type="entry name" value="RECQ-LIKE DNA HELICASE BLM"/>
    <property type="match status" value="1"/>
</dbReference>
<dbReference type="InterPro" id="IPR027417">
    <property type="entry name" value="P-loop_NTPase"/>
</dbReference>
<evidence type="ECO:0000256" key="1">
    <source>
        <dbReference type="ARBA" id="ARBA00005446"/>
    </source>
</evidence>
<dbReference type="InterPro" id="IPR011545">
    <property type="entry name" value="DEAD/DEAH_box_helicase_dom"/>
</dbReference>
<reference evidence="6 7" key="1">
    <citation type="submission" date="2022-12" db="EMBL/GenBank/DDBJ databases">
        <title>Chromosome-level genome of Tegillarca granosa.</title>
        <authorList>
            <person name="Kim J."/>
        </authorList>
    </citation>
    <scope>NUCLEOTIDE SEQUENCE [LARGE SCALE GENOMIC DNA]</scope>
    <source>
        <strain evidence="6">Teg-2019</strain>
        <tissue evidence="6">Adductor muscle</tissue>
    </source>
</reference>
<evidence type="ECO:0000256" key="2">
    <source>
        <dbReference type="ARBA" id="ARBA00023125"/>
    </source>
</evidence>
<evidence type="ECO:0000256" key="4">
    <source>
        <dbReference type="ARBA" id="ARBA00023242"/>
    </source>
</evidence>
<name>A0ABQ9E5M6_TEGGR</name>
<evidence type="ECO:0000259" key="5">
    <source>
        <dbReference type="PROSITE" id="PS51192"/>
    </source>
</evidence>
<evidence type="ECO:0000256" key="3">
    <source>
        <dbReference type="ARBA" id="ARBA00023235"/>
    </source>
</evidence>
<dbReference type="PANTHER" id="PTHR13710">
    <property type="entry name" value="DNA HELICASE RECQ FAMILY MEMBER"/>
    <property type="match status" value="1"/>
</dbReference>
<comment type="caution">
    <text evidence="6">The sequence shown here is derived from an EMBL/GenBank/DDBJ whole genome shotgun (WGS) entry which is preliminary data.</text>
</comment>
<dbReference type="InterPro" id="IPR014001">
    <property type="entry name" value="Helicase_ATP-bd"/>
</dbReference>
<dbReference type="Proteomes" id="UP001217089">
    <property type="component" value="Unassembled WGS sequence"/>
</dbReference>
<comment type="similarity">
    <text evidence="1">Belongs to the helicase family. RecQ subfamily.</text>
</comment>
<protein>
    <recommendedName>
        <fullName evidence="5">Helicase ATP-binding domain-containing protein</fullName>
    </recommendedName>
</protein>
<feature type="domain" description="Helicase ATP-binding" evidence="5">
    <location>
        <begin position="22"/>
        <end position="193"/>
    </location>
</feature>
<accession>A0ABQ9E5M6</accession>
<evidence type="ECO:0000313" key="7">
    <source>
        <dbReference type="Proteomes" id="UP001217089"/>
    </source>
</evidence>
<gene>
    <name evidence="6" type="ORF">KUTeg_022230</name>
</gene>
<organism evidence="6 7">
    <name type="scientific">Tegillarca granosa</name>
    <name type="common">Malaysian cockle</name>
    <name type="synonym">Anadara granosa</name>
    <dbReference type="NCBI Taxonomy" id="220873"/>
    <lineage>
        <taxon>Eukaryota</taxon>
        <taxon>Metazoa</taxon>
        <taxon>Spiralia</taxon>
        <taxon>Lophotrochozoa</taxon>
        <taxon>Mollusca</taxon>
        <taxon>Bivalvia</taxon>
        <taxon>Autobranchia</taxon>
        <taxon>Pteriomorphia</taxon>
        <taxon>Arcoida</taxon>
        <taxon>Arcoidea</taxon>
        <taxon>Arcidae</taxon>
        <taxon>Tegillarca</taxon>
    </lineage>
</organism>
<proteinExistence type="inferred from homology"/>